<evidence type="ECO:0000256" key="1">
    <source>
        <dbReference type="ARBA" id="ARBA00022473"/>
    </source>
</evidence>
<dbReference type="EMBL" id="CAXKWB010015774">
    <property type="protein sequence ID" value="CAL4114405.1"/>
    <property type="molecule type" value="Genomic_DNA"/>
</dbReference>
<dbReference type="GO" id="GO:0042813">
    <property type="term" value="F:Wnt receptor activity"/>
    <property type="evidence" value="ECO:0007669"/>
    <property type="project" value="TreeGrafter"/>
</dbReference>
<feature type="disulfide bond" evidence="3">
    <location>
        <begin position="115"/>
        <end position="139"/>
    </location>
</feature>
<reference evidence="6 7" key="1">
    <citation type="submission" date="2024-05" db="EMBL/GenBank/DDBJ databases">
        <authorList>
            <person name="Wallberg A."/>
        </authorList>
    </citation>
    <scope>NUCLEOTIDE SEQUENCE [LARGE SCALE GENOMIC DNA]</scope>
</reference>
<protein>
    <recommendedName>
        <fullName evidence="5">FZ domain-containing protein</fullName>
    </recommendedName>
</protein>
<dbReference type="GO" id="GO:0035567">
    <property type="term" value="P:non-canonical Wnt signaling pathway"/>
    <property type="evidence" value="ECO:0007669"/>
    <property type="project" value="TreeGrafter"/>
</dbReference>
<dbReference type="PANTHER" id="PTHR11309:SF47">
    <property type="entry name" value="FRIZZLED"/>
    <property type="match status" value="1"/>
</dbReference>
<evidence type="ECO:0000256" key="2">
    <source>
        <dbReference type="ARBA" id="ARBA00023157"/>
    </source>
</evidence>
<dbReference type="InterPro" id="IPR020067">
    <property type="entry name" value="Frizzled_dom"/>
</dbReference>
<evidence type="ECO:0000256" key="3">
    <source>
        <dbReference type="PROSITE-ProRule" id="PRU00090"/>
    </source>
</evidence>
<dbReference type="PANTHER" id="PTHR11309">
    <property type="entry name" value="FRIZZLED"/>
    <property type="match status" value="1"/>
</dbReference>
<dbReference type="GO" id="GO:0060070">
    <property type="term" value="P:canonical Wnt signaling pathway"/>
    <property type="evidence" value="ECO:0007669"/>
    <property type="project" value="TreeGrafter"/>
</dbReference>
<feature type="signal peptide" evidence="4">
    <location>
        <begin position="1"/>
        <end position="18"/>
    </location>
</feature>
<gene>
    <name evidence="6" type="ORF">MNOR_LOCUS20417</name>
</gene>
<comment type="caution">
    <text evidence="3">Lacks conserved residue(s) required for the propagation of feature annotation.</text>
</comment>
<dbReference type="InterPro" id="IPR036790">
    <property type="entry name" value="Frizzled_dom_sf"/>
</dbReference>
<dbReference type="Proteomes" id="UP001497623">
    <property type="component" value="Unassembled WGS sequence"/>
</dbReference>
<evidence type="ECO:0000256" key="4">
    <source>
        <dbReference type="SAM" id="SignalP"/>
    </source>
</evidence>
<dbReference type="SMART" id="SM00063">
    <property type="entry name" value="FRI"/>
    <property type="match status" value="1"/>
</dbReference>
<dbReference type="InterPro" id="IPR015526">
    <property type="entry name" value="Frizzled/SFRP"/>
</dbReference>
<dbReference type="PROSITE" id="PS50038">
    <property type="entry name" value="FZ"/>
    <property type="match status" value="1"/>
</dbReference>
<evidence type="ECO:0000313" key="6">
    <source>
        <dbReference type="EMBL" id="CAL4114405.1"/>
    </source>
</evidence>
<keyword evidence="7" id="KW-1185">Reference proteome</keyword>
<sequence length="369" mass="40520">MPSLFMIVLSQTISAALGRPCEELESDVCRGIGYNLTLFPNMFNHKTQQEAQADMAKFDPIIQDSKSMPSANNTQKYYENYKIACSEVLREFLCALYMPVCTSHGFHLPPCRELCVQARDTCEESLQEKGIFWPENFTCSKFSEHHELVCITSINTSVVSPLAPAVTSHPQLSWLGGSDSGKVEASPGGPHLTQCVTNADCIFERSVCRGGECVCEYPRTWGLQGCEETQILGGSCISDSQCAIVTPNAVCERSICTCPEPLTPYMNLACIHGNEYGSLCYNSAQCRAVNPFSFCRFVVAEVVGTCTCDTDQFISTRGRCLPRLGGRCRKGECPHQLGLAACQRGRDAVHRCFCAKGAVQHRGICVPQQ</sequence>
<evidence type="ECO:0000259" key="5">
    <source>
        <dbReference type="PROSITE" id="PS50038"/>
    </source>
</evidence>
<dbReference type="GO" id="GO:0005886">
    <property type="term" value="C:plasma membrane"/>
    <property type="evidence" value="ECO:0007669"/>
    <property type="project" value="TreeGrafter"/>
</dbReference>
<dbReference type="GO" id="GO:0017147">
    <property type="term" value="F:Wnt-protein binding"/>
    <property type="evidence" value="ECO:0007669"/>
    <property type="project" value="TreeGrafter"/>
</dbReference>
<dbReference type="SUPFAM" id="SSF63501">
    <property type="entry name" value="Frizzled cysteine-rich domain"/>
    <property type="match status" value="1"/>
</dbReference>
<feature type="chain" id="PRO_5043797147" description="FZ domain-containing protein" evidence="4">
    <location>
        <begin position="19"/>
        <end position="369"/>
    </location>
</feature>
<name>A0AAV2R426_MEGNR</name>
<dbReference type="Pfam" id="PF01392">
    <property type="entry name" value="Fz"/>
    <property type="match status" value="1"/>
</dbReference>
<dbReference type="AlphaFoldDB" id="A0AAV2R426"/>
<feature type="domain" description="FZ" evidence="5">
    <location>
        <begin position="21"/>
        <end position="153"/>
    </location>
</feature>
<keyword evidence="2 3" id="KW-1015">Disulfide bond</keyword>
<keyword evidence="4" id="KW-0732">Signal</keyword>
<dbReference type="Gene3D" id="1.10.2000.10">
    <property type="entry name" value="Frizzled cysteine-rich domain"/>
    <property type="match status" value="1"/>
</dbReference>
<accession>A0AAV2R426</accession>
<comment type="caution">
    <text evidence="6">The sequence shown here is derived from an EMBL/GenBank/DDBJ whole genome shotgun (WGS) entry which is preliminary data.</text>
</comment>
<proteinExistence type="predicted"/>
<dbReference type="InterPro" id="IPR006149">
    <property type="entry name" value="EB_dom"/>
</dbReference>
<organism evidence="6 7">
    <name type="scientific">Meganyctiphanes norvegica</name>
    <name type="common">Northern krill</name>
    <name type="synonym">Thysanopoda norvegica</name>
    <dbReference type="NCBI Taxonomy" id="48144"/>
    <lineage>
        <taxon>Eukaryota</taxon>
        <taxon>Metazoa</taxon>
        <taxon>Ecdysozoa</taxon>
        <taxon>Arthropoda</taxon>
        <taxon>Crustacea</taxon>
        <taxon>Multicrustacea</taxon>
        <taxon>Malacostraca</taxon>
        <taxon>Eumalacostraca</taxon>
        <taxon>Eucarida</taxon>
        <taxon>Euphausiacea</taxon>
        <taxon>Euphausiidae</taxon>
        <taxon>Meganyctiphanes</taxon>
    </lineage>
</organism>
<keyword evidence="1" id="KW-0217">Developmental protein</keyword>
<evidence type="ECO:0000313" key="7">
    <source>
        <dbReference type="Proteomes" id="UP001497623"/>
    </source>
</evidence>
<dbReference type="Pfam" id="PF01683">
    <property type="entry name" value="EB"/>
    <property type="match status" value="1"/>
</dbReference>